<sequence>MYTGLIANRYAKALAAYAAAGGEEQRTYDEVKRLIGCYREDTTLREALFSPILSAEKKLGFVCRSFGGRLCATLEAFIRLVLRHHREHYLYFMLYSYRGLYKERHNIRDAV</sequence>
<keyword evidence="2" id="KW-0813">Transport</keyword>
<name>K1TY19_9ZZZZ</name>
<dbReference type="Gene3D" id="1.10.520.20">
    <property type="entry name" value="N-terminal domain of the delta subunit of the F1F0-ATP synthase"/>
    <property type="match status" value="1"/>
</dbReference>
<evidence type="ECO:0000256" key="1">
    <source>
        <dbReference type="ARBA" id="ARBA00004370"/>
    </source>
</evidence>
<accession>K1TY19</accession>
<comment type="subcellular location">
    <subcellularLocation>
        <location evidence="1">Membrane</location>
    </subcellularLocation>
</comment>
<dbReference type="GO" id="GO:0016020">
    <property type="term" value="C:membrane"/>
    <property type="evidence" value="ECO:0007669"/>
    <property type="project" value="UniProtKB-SubCell"/>
</dbReference>
<dbReference type="Pfam" id="PF00213">
    <property type="entry name" value="OSCP"/>
    <property type="match status" value="1"/>
</dbReference>
<reference evidence="7" key="1">
    <citation type="journal article" date="2013" name="Environ. Microbiol.">
        <title>Microbiota from the distal guts of lean and obese adolescents exhibit partial functional redundancy besides clear differences in community structure.</title>
        <authorList>
            <person name="Ferrer M."/>
            <person name="Ruiz A."/>
            <person name="Lanza F."/>
            <person name="Haange S.B."/>
            <person name="Oberbach A."/>
            <person name="Till H."/>
            <person name="Bargiela R."/>
            <person name="Campoy C."/>
            <person name="Segura M.T."/>
            <person name="Richter M."/>
            <person name="von Bergen M."/>
            <person name="Seifert J."/>
            <person name="Suarez A."/>
        </authorList>
    </citation>
    <scope>NUCLEOTIDE SEQUENCE</scope>
</reference>
<evidence type="ECO:0000256" key="2">
    <source>
        <dbReference type="ARBA" id="ARBA00022448"/>
    </source>
</evidence>
<keyword evidence="6" id="KW-0066">ATP synthesis</keyword>
<proteinExistence type="predicted"/>
<dbReference type="AlphaFoldDB" id="K1TY19"/>
<protein>
    <submittedName>
        <fullName evidence="7">F0F1 ATP synthase subunit delta</fullName>
    </submittedName>
</protein>
<dbReference type="InterPro" id="IPR026015">
    <property type="entry name" value="ATP_synth_OSCP/delta_N_sf"/>
</dbReference>
<keyword evidence="5" id="KW-0472">Membrane</keyword>
<keyword evidence="4" id="KW-0406">Ion transport</keyword>
<evidence type="ECO:0000256" key="4">
    <source>
        <dbReference type="ARBA" id="ARBA00023065"/>
    </source>
</evidence>
<comment type="caution">
    <text evidence="7">The sequence shown here is derived from an EMBL/GenBank/DDBJ whole genome shotgun (WGS) entry which is preliminary data.</text>
</comment>
<dbReference type="SUPFAM" id="SSF47928">
    <property type="entry name" value="N-terminal domain of the delta subunit of the F1F0-ATP synthase"/>
    <property type="match status" value="1"/>
</dbReference>
<evidence type="ECO:0000256" key="6">
    <source>
        <dbReference type="ARBA" id="ARBA00023310"/>
    </source>
</evidence>
<evidence type="ECO:0000256" key="5">
    <source>
        <dbReference type="ARBA" id="ARBA00023136"/>
    </source>
</evidence>
<dbReference type="InterPro" id="IPR000711">
    <property type="entry name" value="ATPase_OSCP/dsu"/>
</dbReference>
<organism evidence="7">
    <name type="scientific">human gut metagenome</name>
    <dbReference type="NCBI Taxonomy" id="408170"/>
    <lineage>
        <taxon>unclassified sequences</taxon>
        <taxon>metagenomes</taxon>
        <taxon>organismal metagenomes</taxon>
    </lineage>
</organism>
<dbReference type="GO" id="GO:0046933">
    <property type="term" value="F:proton-transporting ATP synthase activity, rotational mechanism"/>
    <property type="evidence" value="ECO:0007669"/>
    <property type="project" value="InterPro"/>
</dbReference>
<evidence type="ECO:0000313" key="7">
    <source>
        <dbReference type="EMBL" id="EKC72494.1"/>
    </source>
</evidence>
<feature type="non-terminal residue" evidence="7">
    <location>
        <position position="111"/>
    </location>
</feature>
<keyword evidence="3" id="KW-0375">Hydrogen ion transport</keyword>
<evidence type="ECO:0000256" key="3">
    <source>
        <dbReference type="ARBA" id="ARBA00022781"/>
    </source>
</evidence>
<dbReference type="EMBL" id="AJWY01004397">
    <property type="protein sequence ID" value="EKC72494.1"/>
    <property type="molecule type" value="Genomic_DNA"/>
</dbReference>
<gene>
    <name evidence="7" type="ORF">LEA_06714</name>
</gene>